<dbReference type="EMBL" id="JAUSQM010000001">
    <property type="protein sequence ID" value="MDP9822964.1"/>
    <property type="molecule type" value="Genomic_DNA"/>
</dbReference>
<keyword evidence="7" id="KW-0233">DNA recombination</keyword>
<keyword evidence="4 7" id="KW-0540">Nuclease</keyword>
<organism evidence="10 11">
    <name type="scientific">Nocardioides massiliensis</name>
    <dbReference type="NCBI Taxonomy" id="1325935"/>
    <lineage>
        <taxon>Bacteria</taxon>
        <taxon>Bacillati</taxon>
        <taxon>Actinomycetota</taxon>
        <taxon>Actinomycetes</taxon>
        <taxon>Propionibacteriales</taxon>
        <taxon>Nocardioidaceae</taxon>
        <taxon>Nocardioides</taxon>
    </lineage>
</organism>
<keyword evidence="7" id="KW-0255">Endonuclease</keyword>
<dbReference type="GO" id="GO:0004527">
    <property type="term" value="F:exonuclease activity"/>
    <property type="evidence" value="ECO:0007669"/>
    <property type="project" value="UniProtKB-KW"/>
</dbReference>
<proteinExistence type="inferred from homology"/>
<dbReference type="PANTHER" id="PTHR30337:SF0">
    <property type="entry name" value="NUCLEASE SBCCD SUBUNIT D"/>
    <property type="match status" value="1"/>
</dbReference>
<gene>
    <name evidence="7" type="primary">sbcD</name>
    <name evidence="10" type="ORF">J2S59_002773</name>
</gene>
<evidence type="ECO:0000256" key="2">
    <source>
        <dbReference type="ARBA" id="ARBA00011322"/>
    </source>
</evidence>
<keyword evidence="5 7" id="KW-0378">Hydrolase</keyword>
<dbReference type="InterPro" id="IPR004843">
    <property type="entry name" value="Calcineurin-like_PHP"/>
</dbReference>
<dbReference type="PANTHER" id="PTHR30337">
    <property type="entry name" value="COMPONENT OF ATP-DEPENDENT DSDNA EXONUCLEASE"/>
    <property type="match status" value="1"/>
</dbReference>
<dbReference type="CDD" id="cd00840">
    <property type="entry name" value="MPP_Mre11_N"/>
    <property type="match status" value="1"/>
</dbReference>
<reference evidence="10 11" key="1">
    <citation type="submission" date="2023-07" db="EMBL/GenBank/DDBJ databases">
        <title>Sequencing the genomes of 1000 actinobacteria strains.</title>
        <authorList>
            <person name="Klenk H.-P."/>
        </authorList>
    </citation>
    <scope>NUCLEOTIDE SEQUENCE [LARGE SCALE GENOMIC DNA]</scope>
    <source>
        <strain evidence="10 11">GD13</strain>
    </source>
</reference>
<evidence type="ECO:0000259" key="8">
    <source>
        <dbReference type="Pfam" id="PF00149"/>
    </source>
</evidence>
<evidence type="ECO:0000259" key="9">
    <source>
        <dbReference type="Pfam" id="PF12320"/>
    </source>
</evidence>
<protein>
    <recommendedName>
        <fullName evidence="3 7">Nuclease SbcCD subunit D</fullName>
    </recommendedName>
</protein>
<evidence type="ECO:0000313" key="11">
    <source>
        <dbReference type="Proteomes" id="UP001240447"/>
    </source>
</evidence>
<dbReference type="Proteomes" id="UP001240447">
    <property type="component" value="Unassembled WGS sequence"/>
</dbReference>
<comment type="function">
    <text evidence="7">SbcCD cleaves DNA hairpin structures. These structures can inhibit DNA replication and are intermediates in certain DNA recombination reactions. The complex acts as a 3'-&gt;5' double strand exonuclease that can open hairpins. It also has a 5' single-strand endonuclease activity.</text>
</comment>
<keyword evidence="7" id="KW-0235">DNA replication</keyword>
<dbReference type="InterPro" id="IPR029052">
    <property type="entry name" value="Metallo-depent_PP-like"/>
</dbReference>
<dbReference type="Pfam" id="PF12320">
    <property type="entry name" value="SbcD_C"/>
    <property type="match status" value="1"/>
</dbReference>
<name>A0ABT9NRA8_9ACTN</name>
<dbReference type="Gene3D" id="3.60.21.10">
    <property type="match status" value="1"/>
</dbReference>
<evidence type="ECO:0000256" key="1">
    <source>
        <dbReference type="ARBA" id="ARBA00010555"/>
    </source>
</evidence>
<feature type="domain" description="Calcineurin-like phosphoesterase" evidence="8">
    <location>
        <begin position="1"/>
        <end position="224"/>
    </location>
</feature>
<evidence type="ECO:0000313" key="10">
    <source>
        <dbReference type="EMBL" id="MDP9822964.1"/>
    </source>
</evidence>
<dbReference type="InterPro" id="IPR004593">
    <property type="entry name" value="SbcD"/>
</dbReference>
<evidence type="ECO:0000256" key="6">
    <source>
        <dbReference type="ARBA" id="ARBA00022839"/>
    </source>
</evidence>
<evidence type="ECO:0000256" key="7">
    <source>
        <dbReference type="RuleBase" id="RU363069"/>
    </source>
</evidence>
<accession>A0ABT9NRA8</accession>
<evidence type="ECO:0000256" key="5">
    <source>
        <dbReference type="ARBA" id="ARBA00022801"/>
    </source>
</evidence>
<dbReference type="InterPro" id="IPR026843">
    <property type="entry name" value="SbcD_C"/>
</dbReference>
<dbReference type="SUPFAM" id="SSF56300">
    <property type="entry name" value="Metallo-dependent phosphatases"/>
    <property type="match status" value="1"/>
</dbReference>
<comment type="similarity">
    <text evidence="1 7">Belongs to the SbcD family.</text>
</comment>
<evidence type="ECO:0000256" key="4">
    <source>
        <dbReference type="ARBA" id="ARBA00022722"/>
    </source>
</evidence>
<dbReference type="InterPro" id="IPR050535">
    <property type="entry name" value="DNA_Repair-Maintenance_Comp"/>
</dbReference>
<feature type="domain" description="Nuclease SbcCD subunit D C-terminal" evidence="9">
    <location>
        <begin position="273"/>
        <end position="327"/>
    </location>
</feature>
<sequence length="400" mass="42926">MRLLHTSDWHLGRSFHQQGLLDAQAAFVDHLVATVREEQIDAVLVAGDIFDRALPPVDAVELASEAFARLAATGARLVVTSGNHDSPARLGANAALADAAGVHFRTRWQDVGAPVLLEDAHGPVAVHGLPYLEPDAVRAAWDLPARSHEAALGAAMQRVRSDLAARSGTRSIVLAHAFVARVEDRPEELSSDSERDLSVGGVQVAPAALFDDIDYVALGHLHSPHVLGDHLRYSGAPLAYSFSETSQVKGSWIVDLGAPGTPARTAFLPAPVPRALVTLRGRLEELLTDATLTVHEDSWVQAILTDPLRPDHAMQRLRARFPHAVVLDFQPEGRRPRAGLVTPRVTGRSDLDIALGFVQEVRDLEATTEEELLLQLACDSCRIADDADPIPGAGADRVAG</sequence>
<keyword evidence="11" id="KW-1185">Reference proteome</keyword>
<comment type="subunit">
    <text evidence="2 7">Heterodimer of SbcC and SbcD.</text>
</comment>
<keyword evidence="6 7" id="KW-0269">Exonuclease</keyword>
<evidence type="ECO:0000256" key="3">
    <source>
        <dbReference type="ARBA" id="ARBA00013365"/>
    </source>
</evidence>
<dbReference type="NCBIfam" id="TIGR00619">
    <property type="entry name" value="sbcd"/>
    <property type="match status" value="1"/>
</dbReference>
<dbReference type="InterPro" id="IPR041796">
    <property type="entry name" value="Mre11_N"/>
</dbReference>
<dbReference type="RefSeq" id="WP_068124876.1">
    <property type="nucleotide sequence ID" value="NZ_CCXJ01000779.2"/>
</dbReference>
<dbReference type="Pfam" id="PF00149">
    <property type="entry name" value="Metallophos"/>
    <property type="match status" value="1"/>
</dbReference>
<comment type="caution">
    <text evidence="10">The sequence shown here is derived from an EMBL/GenBank/DDBJ whole genome shotgun (WGS) entry which is preliminary data.</text>
</comment>